<dbReference type="Proteomes" id="UP001300692">
    <property type="component" value="Unassembled WGS sequence"/>
</dbReference>
<dbReference type="InterPro" id="IPR051698">
    <property type="entry name" value="Transposase_11-like"/>
</dbReference>
<protein>
    <submittedName>
        <fullName evidence="2">ISAs1 family transposase</fullName>
    </submittedName>
</protein>
<dbReference type="PANTHER" id="PTHR30298:SF0">
    <property type="entry name" value="PROTEIN YBFL-RELATED"/>
    <property type="match status" value="1"/>
</dbReference>
<sequence length="194" mass="22457">MWSLLWMLFIVKKTVEVIIASGNNYVIGVKKNQKTLYQSIEKCAQEKPIGYYSQLERNKGRIENRDVTVFNLPEEIKKQWTGAQHGIKIRREVKVNGRYREENAYYLSSIKNGSALLYNYGIRNHWHIENSLHWTKDVTMKEDASKIRLGNAPSIISTLKNGAMNIFRKQGMNQIAKATRLVANDIETLNKLIN</sequence>
<dbReference type="NCBIfam" id="NF033564">
    <property type="entry name" value="transpos_ISAs1"/>
    <property type="match status" value="1"/>
</dbReference>
<keyword evidence="3" id="KW-1185">Reference proteome</keyword>
<reference evidence="2 3" key="1">
    <citation type="submission" date="2022-10" db="EMBL/GenBank/DDBJ databases">
        <title>Comparative genomics and taxonomic characterization of three novel marine species of genus Reichenbachiella exhibiting antioxidant and polysaccharide degradation activities.</title>
        <authorList>
            <person name="Muhammad N."/>
            <person name="Lee Y.-J."/>
            <person name="Ko J."/>
            <person name="Kim S.-G."/>
        </authorList>
    </citation>
    <scope>NUCLEOTIDE SEQUENCE [LARGE SCALE GENOMIC DNA]</scope>
    <source>
        <strain evidence="2 3">ABR2-5</strain>
    </source>
</reference>
<name>A0ABT3CVZ9_9BACT</name>
<dbReference type="InterPro" id="IPR002559">
    <property type="entry name" value="Transposase_11"/>
</dbReference>
<dbReference type="InterPro" id="IPR047647">
    <property type="entry name" value="ISAs1_transpos"/>
</dbReference>
<evidence type="ECO:0000313" key="3">
    <source>
        <dbReference type="Proteomes" id="UP001300692"/>
    </source>
</evidence>
<gene>
    <name evidence="2" type="ORF">N7U62_13270</name>
</gene>
<dbReference type="EMBL" id="JAOYOD010000001">
    <property type="protein sequence ID" value="MCV9387645.1"/>
    <property type="molecule type" value="Genomic_DNA"/>
</dbReference>
<proteinExistence type="predicted"/>
<evidence type="ECO:0000259" key="1">
    <source>
        <dbReference type="Pfam" id="PF01609"/>
    </source>
</evidence>
<organism evidence="2 3">
    <name type="scientific">Reichenbachiella ulvae</name>
    <dbReference type="NCBI Taxonomy" id="2980104"/>
    <lineage>
        <taxon>Bacteria</taxon>
        <taxon>Pseudomonadati</taxon>
        <taxon>Bacteroidota</taxon>
        <taxon>Cytophagia</taxon>
        <taxon>Cytophagales</taxon>
        <taxon>Reichenbachiellaceae</taxon>
        <taxon>Reichenbachiella</taxon>
    </lineage>
</organism>
<accession>A0ABT3CVZ9</accession>
<comment type="caution">
    <text evidence="2">The sequence shown here is derived from an EMBL/GenBank/DDBJ whole genome shotgun (WGS) entry which is preliminary data.</text>
</comment>
<dbReference type="PANTHER" id="PTHR30298">
    <property type="entry name" value="H REPEAT-ASSOCIATED PREDICTED TRANSPOSASE"/>
    <property type="match status" value="1"/>
</dbReference>
<dbReference type="Pfam" id="PF01609">
    <property type="entry name" value="DDE_Tnp_1"/>
    <property type="match status" value="1"/>
</dbReference>
<feature type="domain" description="Transposase IS4-like" evidence="1">
    <location>
        <begin position="12"/>
        <end position="152"/>
    </location>
</feature>
<evidence type="ECO:0000313" key="2">
    <source>
        <dbReference type="EMBL" id="MCV9387645.1"/>
    </source>
</evidence>